<dbReference type="SUPFAM" id="SSF51445">
    <property type="entry name" value="(Trans)glycosidases"/>
    <property type="match status" value="1"/>
</dbReference>
<dbReference type="Gene3D" id="2.60.40.10">
    <property type="entry name" value="Immunoglobulins"/>
    <property type="match status" value="1"/>
</dbReference>
<dbReference type="OrthoDB" id="9758603at2"/>
<organism evidence="8 9">
    <name type="scientific">Saccharobesus litoralis</name>
    <dbReference type="NCBI Taxonomy" id="2172099"/>
    <lineage>
        <taxon>Bacteria</taxon>
        <taxon>Pseudomonadati</taxon>
        <taxon>Pseudomonadota</taxon>
        <taxon>Gammaproteobacteria</taxon>
        <taxon>Alteromonadales</taxon>
        <taxon>Alteromonadaceae</taxon>
        <taxon>Saccharobesus</taxon>
    </lineage>
</organism>
<evidence type="ECO:0000256" key="2">
    <source>
        <dbReference type="ARBA" id="ARBA00022801"/>
    </source>
</evidence>
<evidence type="ECO:0000259" key="6">
    <source>
        <dbReference type="Pfam" id="PF02836"/>
    </source>
</evidence>
<dbReference type="Pfam" id="PF02837">
    <property type="entry name" value="Glyco_hydro_2_N"/>
    <property type="match status" value="1"/>
</dbReference>
<dbReference type="InterPro" id="IPR051913">
    <property type="entry name" value="GH2_Domain-Containing"/>
</dbReference>
<keyword evidence="9" id="KW-1185">Reference proteome</keyword>
<dbReference type="PRINTS" id="PR00132">
    <property type="entry name" value="GLHYDRLASE2"/>
</dbReference>
<dbReference type="PANTHER" id="PTHR42732">
    <property type="entry name" value="BETA-GALACTOSIDASE"/>
    <property type="match status" value="1"/>
</dbReference>
<feature type="signal peptide" evidence="4">
    <location>
        <begin position="1"/>
        <end position="21"/>
    </location>
</feature>
<dbReference type="SUPFAM" id="SSF49785">
    <property type="entry name" value="Galactose-binding domain-like"/>
    <property type="match status" value="1"/>
</dbReference>
<comment type="similarity">
    <text evidence="1">Belongs to the glycosyl hydrolase 2 family.</text>
</comment>
<evidence type="ECO:0000313" key="9">
    <source>
        <dbReference type="Proteomes" id="UP000244441"/>
    </source>
</evidence>
<accession>A0A2S0VM55</accession>
<feature type="chain" id="PRO_5015521309" evidence="4">
    <location>
        <begin position="22"/>
        <end position="574"/>
    </location>
</feature>
<keyword evidence="2 8" id="KW-0378">Hydrolase</keyword>
<dbReference type="SMR" id="A0A2S0VM55"/>
<dbReference type="AlphaFoldDB" id="A0A2S0VM55"/>
<dbReference type="KEGG" id="cate:C2869_01960"/>
<dbReference type="PANTHER" id="PTHR42732:SF1">
    <property type="entry name" value="BETA-MANNOSIDASE"/>
    <property type="match status" value="1"/>
</dbReference>
<keyword evidence="4" id="KW-0732">Signal</keyword>
<dbReference type="GO" id="GO:0004553">
    <property type="term" value="F:hydrolase activity, hydrolyzing O-glycosyl compounds"/>
    <property type="evidence" value="ECO:0007669"/>
    <property type="project" value="InterPro"/>
</dbReference>
<feature type="domain" description="Glycosyl hydrolases family 2 sugar binding" evidence="7">
    <location>
        <begin position="70"/>
        <end position="165"/>
    </location>
</feature>
<dbReference type="GO" id="GO:0005975">
    <property type="term" value="P:carbohydrate metabolic process"/>
    <property type="evidence" value="ECO:0007669"/>
    <property type="project" value="InterPro"/>
</dbReference>
<evidence type="ECO:0000256" key="1">
    <source>
        <dbReference type="ARBA" id="ARBA00007401"/>
    </source>
</evidence>
<dbReference type="InterPro" id="IPR008979">
    <property type="entry name" value="Galactose-bd-like_sf"/>
</dbReference>
<feature type="domain" description="Glycoside hydrolase family 2 immunoglobulin-like beta-sandwich" evidence="5">
    <location>
        <begin position="175"/>
        <end position="280"/>
    </location>
</feature>
<dbReference type="Gene3D" id="3.20.20.80">
    <property type="entry name" value="Glycosidases"/>
    <property type="match status" value="1"/>
</dbReference>
<evidence type="ECO:0000259" key="5">
    <source>
        <dbReference type="Pfam" id="PF00703"/>
    </source>
</evidence>
<evidence type="ECO:0000313" key="8">
    <source>
        <dbReference type="EMBL" id="AWB65285.1"/>
    </source>
</evidence>
<dbReference type="Pfam" id="PF02836">
    <property type="entry name" value="Glyco_hydro_2_C"/>
    <property type="match status" value="1"/>
</dbReference>
<evidence type="ECO:0000256" key="4">
    <source>
        <dbReference type="SAM" id="SignalP"/>
    </source>
</evidence>
<dbReference type="Gene3D" id="2.60.120.260">
    <property type="entry name" value="Galactose-binding domain-like"/>
    <property type="match status" value="1"/>
</dbReference>
<evidence type="ECO:0000259" key="7">
    <source>
        <dbReference type="Pfam" id="PF02837"/>
    </source>
</evidence>
<dbReference type="SUPFAM" id="SSF49303">
    <property type="entry name" value="beta-Galactosidase/glucuronidase domain"/>
    <property type="match status" value="1"/>
</dbReference>
<dbReference type="InterPro" id="IPR036156">
    <property type="entry name" value="Beta-gal/glucu_dom_sf"/>
</dbReference>
<dbReference type="InterPro" id="IPR006103">
    <property type="entry name" value="Glyco_hydro_2_cat"/>
</dbReference>
<evidence type="ECO:0000256" key="3">
    <source>
        <dbReference type="ARBA" id="ARBA00023295"/>
    </source>
</evidence>
<dbReference type="InterPro" id="IPR006102">
    <property type="entry name" value="Ig-like_GH2"/>
</dbReference>
<dbReference type="InterPro" id="IPR006101">
    <property type="entry name" value="Glyco_hydro_2"/>
</dbReference>
<reference evidence="8 9" key="1">
    <citation type="submission" date="2018-01" db="EMBL/GenBank/DDBJ databases">
        <title>Genome sequence of a Cantenovulum-like bacteria.</title>
        <authorList>
            <person name="Tan W.R."/>
            <person name="Lau N.-S."/>
            <person name="Go F."/>
            <person name="Amirul A.-A.A."/>
        </authorList>
    </citation>
    <scope>NUCLEOTIDE SEQUENCE [LARGE SCALE GENOMIC DNA]</scope>
    <source>
        <strain evidence="8 9">CCB-QB4</strain>
    </source>
</reference>
<gene>
    <name evidence="8" type="ORF">C2869_01960</name>
</gene>
<dbReference type="InterPro" id="IPR013783">
    <property type="entry name" value="Ig-like_fold"/>
</dbReference>
<dbReference type="InterPro" id="IPR017853">
    <property type="entry name" value="GH"/>
</dbReference>
<dbReference type="Proteomes" id="UP000244441">
    <property type="component" value="Chromosome"/>
</dbReference>
<name>A0A2S0VM55_9ALTE</name>
<dbReference type="EMBL" id="CP026604">
    <property type="protein sequence ID" value="AWB65285.1"/>
    <property type="molecule type" value="Genomic_DNA"/>
</dbReference>
<dbReference type="Pfam" id="PF00703">
    <property type="entry name" value="Glyco_hydro_2"/>
    <property type="match status" value="1"/>
</dbReference>
<feature type="domain" description="Glycoside hydrolase family 2 catalytic" evidence="6">
    <location>
        <begin position="283"/>
        <end position="496"/>
    </location>
</feature>
<protein>
    <submittedName>
        <fullName evidence="8">Glycoside hydrolase family 2</fullName>
    </submittedName>
</protein>
<sequence>MLTTKVMMMLMLTLLSFTLFASHQQVSLNGDWQFTTEQFASDNSLIQAHYAAWDKMPVPGNWDTTKKYSEYSGKAYYQKSFAVPSSWQGKNLRIKFDAVYQTAKVWLNGQYLGKHVGGYTPFEFAITDLVNFNKANSLVVMADNSYQRGAWWAWGGISRDVTLLADNQVRIVHQHISAEPNFATKTIAYSIDYKLQSYSNQAISSNIETIIFDGQKQKKQLNTQVTLAPNQITKTNVKFVEPLENYHLWHINQPYLYTLNSAIRNDNYVYDSQLDNFGVRKFEVRGEQFFFNNEPIRLNGINRVHDHPSYGNTEPDFLVMGDMRDIKALGGHFSRLMHAPLSKNLLEICDRLGYLIIGEIPVWGDDDPQSFPDNPLTKQWLKEMIERDFNHPSIVGWSVGNELRDPVPPWGKKTLTPDQFGYINSMLDYVAELDPTRLKTYVSLTAFSQYANLSNEPFAKLDFISINSYSNAVKKVEATHKNFPGKPIFLSEIGLKQFGGTKDARLQDELVADLRTLKDYPYLMGFSLWAYNDYRSNYKGTPESGFREWGVVDHYRNKKAAYYQLKEVLQYWQE</sequence>
<keyword evidence="3" id="KW-0326">Glycosidase</keyword>
<proteinExistence type="inferred from homology"/>
<dbReference type="InterPro" id="IPR006104">
    <property type="entry name" value="Glyco_hydro_2_N"/>
</dbReference>